<sequence>MDIRIDDLTGGEVIQLLEEHLQDMYATSPPESVHALDVEALKSPQITFYSGWKEQTLLGCVAIKSLSDKHAELKSMRTSTHARKQGVASRLLAHALEQASAKGFKTVSLETGSQAFFQPARSLYEKYGFQYCGPFADYDEDPNSRFMSKSLDV</sequence>
<keyword evidence="2" id="KW-0012">Acyltransferase</keyword>
<dbReference type="PANTHER" id="PTHR43877:SF5">
    <property type="entry name" value="BLL8307 PROTEIN"/>
    <property type="match status" value="1"/>
</dbReference>
<protein>
    <submittedName>
        <fullName evidence="4">Putative acetyltransferase</fullName>
    </submittedName>
</protein>
<evidence type="ECO:0000259" key="3">
    <source>
        <dbReference type="PROSITE" id="PS51186"/>
    </source>
</evidence>
<dbReference type="OrthoDB" id="9803233at2"/>
<evidence type="ECO:0000313" key="5">
    <source>
        <dbReference type="Proteomes" id="UP000006228"/>
    </source>
</evidence>
<keyword evidence="1 4" id="KW-0808">Transferase</keyword>
<gene>
    <name evidence="4" type="ORF">VISI1226_05229</name>
</gene>
<dbReference type="GeneID" id="95567546"/>
<feature type="domain" description="N-acetyltransferase" evidence="3">
    <location>
        <begin position="3"/>
        <end position="152"/>
    </location>
</feature>
<dbReference type="EMBL" id="AEVT01000006">
    <property type="protein sequence ID" value="EGA72180.1"/>
    <property type="molecule type" value="Genomic_DNA"/>
</dbReference>
<dbReference type="Pfam" id="PF00583">
    <property type="entry name" value="Acetyltransf_1"/>
    <property type="match status" value="1"/>
</dbReference>
<dbReference type="Gene3D" id="3.40.630.30">
    <property type="match status" value="1"/>
</dbReference>
<dbReference type="InterPro" id="IPR050832">
    <property type="entry name" value="Bact_Acetyltransf"/>
</dbReference>
<evidence type="ECO:0000256" key="1">
    <source>
        <dbReference type="ARBA" id="ARBA00022679"/>
    </source>
</evidence>
<dbReference type="PANTHER" id="PTHR43877">
    <property type="entry name" value="AMINOALKYLPHOSPHONATE N-ACETYLTRANSFERASE-RELATED-RELATED"/>
    <property type="match status" value="1"/>
</dbReference>
<evidence type="ECO:0000256" key="2">
    <source>
        <dbReference type="ARBA" id="ARBA00023315"/>
    </source>
</evidence>
<organism evidence="4 5">
    <name type="scientific">Vibrio sinaloensis DSM 21326</name>
    <dbReference type="NCBI Taxonomy" id="945550"/>
    <lineage>
        <taxon>Bacteria</taxon>
        <taxon>Pseudomonadati</taxon>
        <taxon>Pseudomonadota</taxon>
        <taxon>Gammaproteobacteria</taxon>
        <taxon>Vibrionales</taxon>
        <taxon>Vibrionaceae</taxon>
        <taxon>Vibrio</taxon>
        <taxon>Vibrio oreintalis group</taxon>
    </lineage>
</organism>
<dbReference type="AlphaFoldDB" id="E8M1K0"/>
<accession>E8M1K0</accession>
<dbReference type="PROSITE" id="PS51186">
    <property type="entry name" value="GNAT"/>
    <property type="match status" value="1"/>
</dbReference>
<dbReference type="RefSeq" id="WP_008072909.1">
    <property type="nucleotide sequence ID" value="NZ_AEVT01000006.1"/>
</dbReference>
<name>E8M1K0_PHOS4</name>
<proteinExistence type="predicted"/>
<dbReference type="InterPro" id="IPR000182">
    <property type="entry name" value="GNAT_dom"/>
</dbReference>
<dbReference type="Proteomes" id="UP000006228">
    <property type="component" value="Unassembled WGS sequence"/>
</dbReference>
<reference evidence="4 5" key="1">
    <citation type="journal article" date="2012" name="Int. J. Syst. Evol. Microbiol.">
        <title>Vibrio caribbeanicus sp. nov., isolated from the marine sponge Scleritoderma cyanea.</title>
        <authorList>
            <person name="Hoffmann M."/>
            <person name="Monday S.R."/>
            <person name="Allard M.W."/>
            <person name="Strain E.A."/>
            <person name="Whittaker P."/>
            <person name="Naum M."/>
            <person name="McCarthy P.J."/>
            <person name="Lopez J.V."/>
            <person name="Fischer M."/>
            <person name="Brown E.W."/>
        </authorList>
    </citation>
    <scope>NUCLEOTIDE SEQUENCE [LARGE SCALE GENOMIC DNA]</scope>
    <source>
        <strain evidence="5">DSMZ 21326</strain>
    </source>
</reference>
<dbReference type="CDD" id="cd04301">
    <property type="entry name" value="NAT_SF"/>
    <property type="match status" value="1"/>
</dbReference>
<dbReference type="InterPro" id="IPR016181">
    <property type="entry name" value="Acyl_CoA_acyltransferase"/>
</dbReference>
<evidence type="ECO:0000313" key="4">
    <source>
        <dbReference type="EMBL" id="EGA72180.1"/>
    </source>
</evidence>
<dbReference type="SUPFAM" id="SSF55729">
    <property type="entry name" value="Acyl-CoA N-acyltransferases (Nat)"/>
    <property type="match status" value="1"/>
</dbReference>
<dbReference type="eggNOG" id="COG0456">
    <property type="taxonomic scope" value="Bacteria"/>
</dbReference>
<dbReference type="GO" id="GO:0016747">
    <property type="term" value="F:acyltransferase activity, transferring groups other than amino-acyl groups"/>
    <property type="evidence" value="ECO:0007669"/>
    <property type="project" value="InterPro"/>
</dbReference>
<comment type="caution">
    <text evidence="4">The sequence shown here is derived from an EMBL/GenBank/DDBJ whole genome shotgun (WGS) entry which is preliminary data.</text>
</comment>